<keyword evidence="10" id="KW-0157">Chromophore</keyword>
<keyword evidence="16" id="KW-1185">Reference proteome</keyword>
<dbReference type="InterPro" id="IPR013515">
    <property type="entry name" value="Phytochrome_cen-reg"/>
</dbReference>
<dbReference type="InterPro" id="IPR011006">
    <property type="entry name" value="CheY-like_superfamily"/>
</dbReference>
<proteinExistence type="predicted"/>
<dbReference type="InterPro" id="IPR001789">
    <property type="entry name" value="Sig_transdc_resp-reg_receiver"/>
</dbReference>
<sequence length="848" mass="93473">MTAANASVDPSSCDREPIHLLGAIQPFGFLIAVSTPDWLVQRVSANVGDWLKVAPADMLGRGLLDFIHVDAIHTLRNQLQIVNVTGTAARLFGIRIDDSPRRFDMAVHTQPGQVVIECELSAADSSVNASALVRGMMNRVQGMRDPSTLSCNAARELRALTGFDRVMVYRFAPDESGEVIAESTDAGIESFLGLHYPASDIPRQARLLYERNWLRIIPDIEAVPSPIQPTLDSAGKPLDLSHSVLRSVSPIHIEYLRNMGVRASMSVSILREGRLWGLFACHHYSPLHVSFERRTAAELFGQMFSLLMENREREAESGYENRARELNDRLVQALTGEDNRAQGIARRLGDIATQLNCDGIGLSIDGKVTLHGMTPEPRQFVDLIEHIRASTTTSGNHAINAIRADYPQASEFQGRSAGMLVMPLSRLPRDYLVFFRREVAHTVTWAGDPNKPVVAGPLGDRLTPRKSFESWRETVSGQAVPWSAADLRIANALRMSLLEAILRQSDQSEEARRRAMQRQDLLIAELNHRVRNILSLIRGLINQSHDPNLSSVQFMDVVGSRLQALARAHDLITADHWGPALFSALIDSEAGAYLSGDAMRIQRAGPDARLQPQAFNVLALVIHELITNSTKYGALSDRRGTVTVATQLDESANFIIDWRERDGPPVQTPKRRGFGSAVIERTIPYDIKGEAQIDFEPLGVHARFLIPSTYVQCMDKAAAQPTAAATIAPDELPIPQDVLLVEDNLIIALDAVDALRKAGARDVRPASNVSAALGMIEERQPEFAVLDVNLGIENSFEVANRLLALGVPFAFMTGYGENEAFPDELAHVPRIRKPFTQQSLAAVLGRRR</sequence>
<dbReference type="Gene3D" id="3.30.450.40">
    <property type="match status" value="1"/>
</dbReference>
<dbReference type="PRINTS" id="PR01033">
    <property type="entry name" value="PHYTOCHROME"/>
</dbReference>
<dbReference type="SUPFAM" id="SSF52172">
    <property type="entry name" value="CheY-like"/>
    <property type="match status" value="1"/>
</dbReference>
<dbReference type="SMART" id="SM00065">
    <property type="entry name" value="GAF"/>
    <property type="match status" value="1"/>
</dbReference>
<dbReference type="PIRSF" id="PIRSF036397">
    <property type="entry name" value="Bactrphtchrm_rec"/>
    <property type="match status" value="1"/>
</dbReference>
<dbReference type="InterPro" id="IPR029016">
    <property type="entry name" value="GAF-like_dom_sf"/>
</dbReference>
<dbReference type="SMART" id="SM00448">
    <property type="entry name" value="REC"/>
    <property type="match status" value="1"/>
</dbReference>
<keyword evidence="3" id="KW-0600">Photoreceptor protein</keyword>
<keyword evidence="9" id="KW-0067">ATP-binding</keyword>
<dbReference type="GO" id="GO:0000160">
    <property type="term" value="P:phosphorelay signal transduction system"/>
    <property type="evidence" value="ECO:0007669"/>
    <property type="project" value="InterPro"/>
</dbReference>
<gene>
    <name evidence="15" type="ORF">GCM10011487_51780</name>
</gene>
<evidence type="ECO:0000313" key="15">
    <source>
        <dbReference type="EMBL" id="GFE83178.1"/>
    </source>
</evidence>
<dbReference type="InterPro" id="IPR035965">
    <property type="entry name" value="PAS-like_dom_sf"/>
</dbReference>
<evidence type="ECO:0000256" key="4">
    <source>
        <dbReference type="ARBA" id="ARBA00022553"/>
    </source>
</evidence>
<keyword evidence="7" id="KW-0547">Nucleotide-binding</keyword>
<evidence type="ECO:0000259" key="14">
    <source>
        <dbReference type="PROSITE" id="PS50110"/>
    </source>
</evidence>
<dbReference type="EC" id="2.7.13.3" evidence="2"/>
<keyword evidence="6" id="KW-0808">Transferase</keyword>
<dbReference type="Gene3D" id="3.40.50.2300">
    <property type="match status" value="1"/>
</dbReference>
<dbReference type="PANTHER" id="PTHR41523">
    <property type="entry name" value="TWO-COMPONENT SYSTEM SENSOR PROTEIN"/>
    <property type="match status" value="1"/>
</dbReference>
<comment type="catalytic activity">
    <reaction evidence="1">
        <text>ATP + protein L-histidine = ADP + protein N-phospho-L-histidine.</text>
        <dbReference type="EC" id="2.7.13.3"/>
    </reaction>
</comment>
<evidence type="ECO:0000256" key="3">
    <source>
        <dbReference type="ARBA" id="ARBA00022543"/>
    </source>
</evidence>
<protein>
    <recommendedName>
        <fullName evidence="2">histidine kinase</fullName>
        <ecNumber evidence="2">2.7.13.3</ecNumber>
    </recommendedName>
</protein>
<dbReference type="InterPro" id="IPR001294">
    <property type="entry name" value="Phytochrome"/>
</dbReference>
<dbReference type="SMART" id="SM00911">
    <property type="entry name" value="HWE_HK"/>
    <property type="match status" value="1"/>
</dbReference>
<dbReference type="Gene3D" id="3.30.565.10">
    <property type="entry name" value="Histidine kinase-like ATPase, C-terminal domain"/>
    <property type="match status" value="1"/>
</dbReference>
<keyword evidence="8 15" id="KW-0418">Kinase</keyword>
<evidence type="ECO:0000256" key="1">
    <source>
        <dbReference type="ARBA" id="ARBA00000085"/>
    </source>
</evidence>
<dbReference type="Gene3D" id="3.30.450.270">
    <property type="match status" value="1"/>
</dbReference>
<evidence type="ECO:0000256" key="8">
    <source>
        <dbReference type="ARBA" id="ARBA00022777"/>
    </source>
</evidence>
<feature type="modified residue" description="4-aspartylphosphate" evidence="12">
    <location>
        <position position="787"/>
    </location>
</feature>
<dbReference type="InterPro" id="IPR011102">
    <property type="entry name" value="Sig_transdc_His_kinase_HWE"/>
</dbReference>
<dbReference type="SUPFAM" id="SSF55781">
    <property type="entry name" value="GAF domain-like"/>
    <property type="match status" value="2"/>
</dbReference>
<evidence type="ECO:0000256" key="7">
    <source>
        <dbReference type="ARBA" id="ARBA00022741"/>
    </source>
</evidence>
<organism evidence="15 16">
    <name type="scientific">Steroidobacter agaridevorans</name>
    <dbReference type="NCBI Taxonomy" id="2695856"/>
    <lineage>
        <taxon>Bacteria</taxon>
        <taxon>Pseudomonadati</taxon>
        <taxon>Pseudomonadota</taxon>
        <taxon>Gammaproteobacteria</taxon>
        <taxon>Steroidobacterales</taxon>
        <taxon>Steroidobacteraceae</taxon>
        <taxon>Steroidobacter</taxon>
    </lineage>
</organism>
<keyword evidence="4 12" id="KW-0597">Phosphoprotein</keyword>
<dbReference type="Gene3D" id="3.30.450.20">
    <property type="entry name" value="PAS domain"/>
    <property type="match status" value="1"/>
</dbReference>
<evidence type="ECO:0000256" key="12">
    <source>
        <dbReference type="PROSITE-ProRule" id="PRU00169"/>
    </source>
</evidence>
<dbReference type="Pfam" id="PF00360">
    <property type="entry name" value="PHY"/>
    <property type="match status" value="1"/>
</dbReference>
<feature type="domain" description="Response regulatory" evidence="14">
    <location>
        <begin position="737"/>
        <end position="848"/>
    </location>
</feature>
<dbReference type="GO" id="GO:0009584">
    <property type="term" value="P:detection of visible light"/>
    <property type="evidence" value="ECO:0007669"/>
    <property type="project" value="InterPro"/>
</dbReference>
<evidence type="ECO:0000256" key="2">
    <source>
        <dbReference type="ARBA" id="ARBA00012438"/>
    </source>
</evidence>
<dbReference type="Pfam" id="PF08446">
    <property type="entry name" value="PAS_2"/>
    <property type="match status" value="1"/>
</dbReference>
<dbReference type="GO" id="GO:0006355">
    <property type="term" value="P:regulation of DNA-templated transcription"/>
    <property type="evidence" value="ECO:0007669"/>
    <property type="project" value="InterPro"/>
</dbReference>
<evidence type="ECO:0000259" key="13">
    <source>
        <dbReference type="PROSITE" id="PS50046"/>
    </source>
</evidence>
<keyword evidence="5" id="KW-0716">Sensory transduction</keyword>
<keyword evidence="11" id="KW-0675">Receptor</keyword>
<dbReference type="InterPro" id="IPR003018">
    <property type="entry name" value="GAF"/>
</dbReference>
<evidence type="ECO:0000313" key="16">
    <source>
        <dbReference type="Proteomes" id="UP000445000"/>
    </source>
</evidence>
<evidence type="ECO:0000256" key="6">
    <source>
        <dbReference type="ARBA" id="ARBA00022679"/>
    </source>
</evidence>
<dbReference type="Proteomes" id="UP000445000">
    <property type="component" value="Unassembled WGS sequence"/>
</dbReference>
<dbReference type="GO" id="GO:0004673">
    <property type="term" value="F:protein histidine kinase activity"/>
    <property type="evidence" value="ECO:0007669"/>
    <property type="project" value="UniProtKB-EC"/>
</dbReference>
<evidence type="ECO:0000256" key="11">
    <source>
        <dbReference type="ARBA" id="ARBA00023170"/>
    </source>
</evidence>
<dbReference type="PANTHER" id="PTHR41523:SF8">
    <property type="entry name" value="ETHYLENE RESPONSE SENSOR PROTEIN"/>
    <property type="match status" value="1"/>
</dbReference>
<dbReference type="EMBL" id="BLJN01000005">
    <property type="protein sequence ID" value="GFE83178.1"/>
    <property type="molecule type" value="Genomic_DNA"/>
</dbReference>
<feature type="domain" description="Phytochrome chromophore attachment site" evidence="13">
    <location>
        <begin position="153"/>
        <end position="302"/>
    </location>
</feature>
<dbReference type="InterPro" id="IPR016132">
    <property type="entry name" value="Phyto_chromo_attachment"/>
</dbReference>
<dbReference type="GO" id="GO:0009881">
    <property type="term" value="F:photoreceptor activity"/>
    <property type="evidence" value="ECO:0007669"/>
    <property type="project" value="UniProtKB-KW"/>
</dbReference>
<accession>A0A829YK66</accession>
<dbReference type="RefSeq" id="WP_161814779.1">
    <property type="nucleotide sequence ID" value="NZ_BLJN01000005.1"/>
</dbReference>
<reference evidence="16" key="1">
    <citation type="submission" date="2020-01" db="EMBL/GenBank/DDBJ databases">
        <title>'Steroidobacter agaridevorans' sp. nov., agar-degrading bacteria isolated from rhizosphere soils.</title>
        <authorList>
            <person name="Ikenaga M."/>
            <person name="Kataoka M."/>
            <person name="Murouchi A."/>
            <person name="Katsuragi S."/>
            <person name="Sakai M."/>
        </authorList>
    </citation>
    <scope>NUCLEOTIDE SEQUENCE [LARGE SCALE GENOMIC DNA]</scope>
    <source>
        <strain evidence="16">YU21-B</strain>
    </source>
</reference>
<dbReference type="InterPro" id="IPR009219">
    <property type="entry name" value="Bactrphtchr_CheY"/>
</dbReference>
<dbReference type="InterPro" id="IPR036890">
    <property type="entry name" value="HATPase_C_sf"/>
</dbReference>
<dbReference type="SUPFAM" id="SSF55785">
    <property type="entry name" value="PYP-like sensor domain (PAS domain)"/>
    <property type="match status" value="1"/>
</dbReference>
<name>A0A829YK66_9GAMM</name>
<dbReference type="GO" id="GO:0005524">
    <property type="term" value="F:ATP binding"/>
    <property type="evidence" value="ECO:0007669"/>
    <property type="project" value="UniProtKB-KW"/>
</dbReference>
<evidence type="ECO:0000256" key="9">
    <source>
        <dbReference type="ARBA" id="ARBA00022840"/>
    </source>
</evidence>
<dbReference type="AlphaFoldDB" id="A0A829YK66"/>
<evidence type="ECO:0000256" key="10">
    <source>
        <dbReference type="ARBA" id="ARBA00022991"/>
    </source>
</evidence>
<comment type="caution">
    <text evidence="15">The sequence shown here is derived from an EMBL/GenBank/DDBJ whole genome shotgun (WGS) entry which is preliminary data.</text>
</comment>
<dbReference type="InterPro" id="IPR043150">
    <property type="entry name" value="Phytochrome_PHY_sf"/>
</dbReference>
<dbReference type="PROSITE" id="PS50046">
    <property type="entry name" value="PHYTOCHROME_2"/>
    <property type="match status" value="1"/>
</dbReference>
<dbReference type="PROSITE" id="PS50110">
    <property type="entry name" value="RESPONSE_REGULATORY"/>
    <property type="match status" value="1"/>
</dbReference>
<dbReference type="Pfam" id="PF07536">
    <property type="entry name" value="HWE_HK"/>
    <property type="match status" value="1"/>
</dbReference>
<dbReference type="InterPro" id="IPR013654">
    <property type="entry name" value="PAS_2"/>
</dbReference>
<evidence type="ECO:0000256" key="5">
    <source>
        <dbReference type="ARBA" id="ARBA00022606"/>
    </source>
</evidence>
<dbReference type="Pfam" id="PF01590">
    <property type="entry name" value="GAF"/>
    <property type="match status" value="1"/>
</dbReference>